<evidence type="ECO:0000313" key="2">
    <source>
        <dbReference type="EMBL" id="AWZ37576.1"/>
    </source>
</evidence>
<dbReference type="AlphaFoldDB" id="A0A2Z4W2I1"/>
<evidence type="ECO:0000313" key="4">
    <source>
        <dbReference type="Proteomes" id="UP000250143"/>
    </source>
</evidence>
<dbReference type="RefSeq" id="WP_112195740.1">
    <property type="nucleotide sequence ID" value="NZ_CP023565.1"/>
</dbReference>
<dbReference type="Proteomes" id="UP000250143">
    <property type="component" value="Chromosome"/>
</dbReference>
<dbReference type="SUPFAM" id="SSF69572">
    <property type="entry name" value="Activating enzymes of the ubiquitin-like proteins"/>
    <property type="match status" value="1"/>
</dbReference>
<organism evidence="2 5">
    <name type="scientific">Ligilactobacillus murinus</name>
    <dbReference type="NCBI Taxonomy" id="1622"/>
    <lineage>
        <taxon>Bacteria</taxon>
        <taxon>Bacillati</taxon>
        <taxon>Bacillota</taxon>
        <taxon>Bacilli</taxon>
        <taxon>Lactobacillales</taxon>
        <taxon>Lactobacillaceae</taxon>
        <taxon>Ligilactobacillus</taxon>
    </lineage>
</organism>
<dbReference type="KEGG" id="lmur:CPS94_00860"/>
<dbReference type="GO" id="GO:0008641">
    <property type="term" value="F:ubiquitin-like modifier activating enzyme activity"/>
    <property type="evidence" value="ECO:0007669"/>
    <property type="project" value="InterPro"/>
</dbReference>
<dbReference type="PANTHER" id="PTHR43267">
    <property type="entry name" value="TRNA THREONYLCARBAMOYLADENOSINE DEHYDRATASE"/>
    <property type="match status" value="1"/>
</dbReference>
<dbReference type="PANTHER" id="PTHR43267:SF1">
    <property type="entry name" value="TRNA THREONYLCARBAMOYLADENOSINE DEHYDRATASE"/>
    <property type="match status" value="1"/>
</dbReference>
<dbReference type="InterPro" id="IPR045886">
    <property type="entry name" value="ThiF/MoeB/HesA"/>
</dbReference>
<evidence type="ECO:0000313" key="3">
    <source>
        <dbReference type="EMBL" id="AWZ41433.1"/>
    </source>
</evidence>
<dbReference type="Proteomes" id="UP000250153">
    <property type="component" value="Chromosome"/>
</dbReference>
<dbReference type="InterPro" id="IPR000594">
    <property type="entry name" value="ThiF_NAD_FAD-bd"/>
</dbReference>
<evidence type="ECO:0000313" key="5">
    <source>
        <dbReference type="Proteomes" id="UP000250153"/>
    </source>
</evidence>
<dbReference type="Gene3D" id="3.40.50.720">
    <property type="entry name" value="NAD(P)-binding Rossmann-like Domain"/>
    <property type="match status" value="1"/>
</dbReference>
<sequence length="351" mass="39898">MYKTSLLATGGFNEKCGILGVGTKQFTLSLEEFKDALHLLNYMEIERTETEIKKFELKHNIKKNTFQKLLDGNLILESSLVKPKKDTLDFKNYLYLLSIDVDAKLVLNNLKNTIVIIIGCGGIGNFLSYSLATFTPEKMILIDGDKIENSNLNRQLLFTTKDIGYSKADILKKQIQLRNPLLDVTSYDRYVTEDLLEKSIKLTDNKRYLVILSGDSITALEETTKYCVKNKIPFLNVGYLNDISVIGPFYVPRISSCPYCNNTLSLEKHEKDSMQNELLNINNKYEAPSSFTNNALASSLAMSDIIQFEAEKLDKVKSLNKRFGIDNVTFKNYTLEVPKDKDCSFCSEENK</sequence>
<dbReference type="InterPro" id="IPR035985">
    <property type="entry name" value="Ubiquitin-activating_enz"/>
</dbReference>
<reference evidence="4 5" key="1">
    <citation type="submission" date="2017-09" db="EMBL/GenBank/DDBJ databases">
        <title>Predominant Lactobacillus spp. isolated from feces of mice subjected to short-term calorie restriction.</title>
        <authorList>
            <person name="Zhang C."/>
            <person name="Zhao L."/>
            <person name="Pan F."/>
        </authorList>
    </citation>
    <scope>NUCLEOTIDE SEQUENCE [LARGE SCALE GENOMIC DNA]</scope>
    <source>
        <strain evidence="3 4">CR141</strain>
        <strain evidence="2 5">CR147</strain>
    </source>
</reference>
<evidence type="ECO:0000259" key="1">
    <source>
        <dbReference type="Pfam" id="PF00899"/>
    </source>
</evidence>
<protein>
    <submittedName>
        <fullName evidence="2">MccB-like protein</fullName>
    </submittedName>
</protein>
<name>A0A2Z4W2I1_9LACO</name>
<dbReference type="CDD" id="cd01483">
    <property type="entry name" value="E1_enzyme_family"/>
    <property type="match status" value="1"/>
</dbReference>
<dbReference type="GeneID" id="48465667"/>
<accession>A0A2Z4W2I1</accession>
<proteinExistence type="predicted"/>
<gene>
    <name evidence="3" type="ORF">CPQ89_10600</name>
    <name evidence="2" type="ORF">CPS94_00860</name>
</gene>
<feature type="domain" description="THIF-type NAD/FAD binding fold" evidence="1">
    <location>
        <begin position="107"/>
        <end position="344"/>
    </location>
</feature>
<dbReference type="EMBL" id="CP023566">
    <property type="protein sequence ID" value="AWZ41433.1"/>
    <property type="molecule type" value="Genomic_DNA"/>
</dbReference>
<dbReference type="Pfam" id="PF00899">
    <property type="entry name" value="ThiF"/>
    <property type="match status" value="1"/>
</dbReference>
<dbReference type="EMBL" id="CP023565">
    <property type="protein sequence ID" value="AWZ37576.1"/>
    <property type="molecule type" value="Genomic_DNA"/>
</dbReference>
<keyword evidence="4" id="KW-1185">Reference proteome</keyword>
<dbReference type="GO" id="GO:0061503">
    <property type="term" value="F:tRNA threonylcarbamoyladenosine dehydratase"/>
    <property type="evidence" value="ECO:0007669"/>
    <property type="project" value="TreeGrafter"/>
</dbReference>
<dbReference type="GO" id="GO:0061504">
    <property type="term" value="P:cyclic threonylcarbamoyladenosine biosynthetic process"/>
    <property type="evidence" value="ECO:0007669"/>
    <property type="project" value="TreeGrafter"/>
</dbReference>